<evidence type="ECO:0000256" key="5">
    <source>
        <dbReference type="ARBA" id="ARBA00047942"/>
    </source>
</evidence>
<dbReference type="GO" id="GO:0032259">
    <property type="term" value="P:methylation"/>
    <property type="evidence" value="ECO:0007669"/>
    <property type="project" value="UniProtKB-KW"/>
</dbReference>
<dbReference type="PROSITE" id="PS00092">
    <property type="entry name" value="N6_MTASE"/>
    <property type="match status" value="1"/>
</dbReference>
<keyword evidence="9" id="KW-1185">Reference proteome</keyword>
<evidence type="ECO:0000256" key="4">
    <source>
        <dbReference type="ARBA" id="ARBA00022691"/>
    </source>
</evidence>
<feature type="domain" description="Type II methyltransferase M.TaqI-like" evidence="7">
    <location>
        <begin position="358"/>
        <end position="631"/>
    </location>
</feature>
<proteinExistence type="predicted"/>
<dbReference type="PANTHER" id="PTHR33841">
    <property type="entry name" value="DNA METHYLTRANSFERASE YEEA-RELATED"/>
    <property type="match status" value="1"/>
</dbReference>
<evidence type="ECO:0000256" key="6">
    <source>
        <dbReference type="SAM" id="MobiDB-lite"/>
    </source>
</evidence>
<dbReference type="InterPro" id="IPR011639">
    <property type="entry name" value="MethylTrfase_TaqI-like_dom"/>
</dbReference>
<evidence type="ECO:0000313" key="8">
    <source>
        <dbReference type="EMBL" id="USJ31402.1"/>
    </source>
</evidence>
<dbReference type="InterPro" id="IPR029063">
    <property type="entry name" value="SAM-dependent_MTases_sf"/>
</dbReference>
<dbReference type="Gene3D" id="3.40.50.150">
    <property type="entry name" value="Vaccinia Virus protein VP39"/>
    <property type="match status" value="1"/>
</dbReference>
<dbReference type="Proteomes" id="UP001055420">
    <property type="component" value="Chromosome"/>
</dbReference>
<dbReference type="InterPro" id="IPR002052">
    <property type="entry name" value="DNA_methylase_N6_adenine_CS"/>
</dbReference>
<dbReference type="InterPro" id="IPR047939">
    <property type="entry name" value="BREX_1_PglX"/>
</dbReference>
<dbReference type="NCBIfam" id="NF033452">
    <property type="entry name" value="BREX_1_MTaseX"/>
    <property type="match status" value="1"/>
</dbReference>
<dbReference type="EC" id="2.1.1.72" evidence="1"/>
<dbReference type="Pfam" id="PF07669">
    <property type="entry name" value="Eco57I"/>
    <property type="match status" value="1"/>
</dbReference>
<evidence type="ECO:0000259" key="7">
    <source>
        <dbReference type="Pfam" id="PF07669"/>
    </source>
</evidence>
<evidence type="ECO:0000256" key="2">
    <source>
        <dbReference type="ARBA" id="ARBA00022603"/>
    </source>
</evidence>
<keyword evidence="3 8" id="KW-0808">Transferase</keyword>
<evidence type="ECO:0000256" key="1">
    <source>
        <dbReference type="ARBA" id="ARBA00011900"/>
    </source>
</evidence>
<dbReference type="GO" id="GO:0009007">
    <property type="term" value="F:site-specific DNA-methyltransferase (adenine-specific) activity"/>
    <property type="evidence" value="ECO:0007669"/>
    <property type="project" value="UniProtKB-EC"/>
</dbReference>
<comment type="catalytic activity">
    <reaction evidence="5">
        <text>a 2'-deoxyadenosine in DNA + S-adenosyl-L-methionine = an N(6)-methyl-2'-deoxyadenosine in DNA + S-adenosyl-L-homocysteine + H(+)</text>
        <dbReference type="Rhea" id="RHEA:15197"/>
        <dbReference type="Rhea" id="RHEA-COMP:12418"/>
        <dbReference type="Rhea" id="RHEA-COMP:12419"/>
        <dbReference type="ChEBI" id="CHEBI:15378"/>
        <dbReference type="ChEBI" id="CHEBI:57856"/>
        <dbReference type="ChEBI" id="CHEBI:59789"/>
        <dbReference type="ChEBI" id="CHEBI:90615"/>
        <dbReference type="ChEBI" id="CHEBI:90616"/>
        <dbReference type="EC" id="2.1.1.72"/>
    </reaction>
</comment>
<name>A0ABY4XLV0_9BACT</name>
<accession>A0ABY4XLV0</accession>
<organism evidence="8 9">
    <name type="scientific">Dyadobacter chenhuakuii</name>
    <dbReference type="NCBI Taxonomy" id="2909339"/>
    <lineage>
        <taxon>Bacteria</taxon>
        <taxon>Pseudomonadati</taxon>
        <taxon>Bacteroidota</taxon>
        <taxon>Cytophagia</taxon>
        <taxon>Cytophagales</taxon>
        <taxon>Spirosomataceae</taxon>
        <taxon>Dyadobacter</taxon>
    </lineage>
</organism>
<gene>
    <name evidence="8" type="primary">pglX</name>
    <name evidence="8" type="ORF">NFI80_01410</name>
</gene>
<dbReference type="EMBL" id="CP098805">
    <property type="protein sequence ID" value="USJ31402.1"/>
    <property type="molecule type" value="Genomic_DNA"/>
</dbReference>
<keyword evidence="2 8" id="KW-0489">Methyltransferase</keyword>
<dbReference type="SUPFAM" id="SSF53335">
    <property type="entry name" value="S-adenosyl-L-methionine-dependent methyltransferases"/>
    <property type="match status" value="1"/>
</dbReference>
<dbReference type="RefSeq" id="WP_235164442.1">
    <property type="nucleotide sequence ID" value="NZ_CP098805.1"/>
</dbReference>
<protein>
    <recommendedName>
        <fullName evidence="1">site-specific DNA-methyltransferase (adenine-specific)</fullName>
        <ecNumber evidence="1">2.1.1.72</ecNumber>
    </recommendedName>
</protein>
<sequence>MALTKDARNKLYAFVQAVKRLLIADVESQLQQYYGIRPDGTILPLEQLTTRETDRLYRARLLRDRLTYLYSNIVTVKDREKNAVQQLVREQAFTVLNRFAALRMAEERTIITETVRQGFNSEGFQVFDSVTGQGISADQFTRYSWYLVAVFDELALDLPAVFDRYSPYALLFPTEPTLLKLFELLNAEDIKAFRQVGRPALNLWREDETIGWMYQYYNADDERKQMRETQAPRNSRELAVRNQFFTPRYVVQFLTDNTLGRIWFDMTGGQTELADRCKFMVKESLVEATEPPNPKDPRHIRMLDPACGSMHFGLYAFDLFEVIYREAWDKYPNLMGDLRDLMTRAEFLRQVPALILAHNIHGVEIDPRALQMAGLSLWLRAQRSFAEMNLAPADRPAIKRGNLVLAEAMPGNPQLLSEAVKGLSKPMRRLVLHLWEQMQLAGETGVVLRIEHEIRQEISRIERDWNTLAKTNQGDLFDTDAQAEAEQIGNLNDREQREQFFEKAEHEVVEQLRRLAESSTTEDAYQKLLFADDTARGFAFIELCRQRYDVVVMNPPFGATSIATKLYVDRTYQNSSRDLAAVFVERMHEMLSDNGLIGAISTRTIFFLGWYEEWRQKFIVHNTNLKYFVDLGMGVLDAMVETAAYVLSQKNEEQSISFRIAKPKVEQKEYALFNSISEGKNKYILNTSRLSSITNSPLSYWVTDKDLKLFEKSNKFENLIQTARQGPSSPGNFRFLRNNWELATRIGWPSFLAGETSSRFNLDYRLHINWINSGKELDAENLQRGQSVPSRGYLLKKGLSWAYRTATFEPHIVLEGAIFSHKRALANFKQDVLSNHSALLTCSLWNSYYFDYLLKLSMERVEHPTFINGIVNKSPYPTLPYELQTYLAAQTVLNHGLIQAVFEREETSLYFARPALAPSQSLAESIGAVLDQFAQNKVAHLASLAQINEQVYGHFGIDTEEQAHIREIINNEDARPEGTVFNVSERELAEGVFSWLIGVAFGRWDVTLAHHPERIPVREDIFAPLPDQSPASLHMEGLLEHPVPLRMDGLAVVEDGAPADLMRCIRATLRYLYHEQADAIERELAALLGVDDLADYLNQPNRFFAAHLAQYTQNKRTAPIYWPLSVPSGHYTVWVYYPKLHDQTLYRIVGGYVKPKQAALTDDIRRLEAAETPTDKDRRLLADWRSLRGELAQMEADLLSIADLPYHPNHDDGVLLTAAPLHGFFRNRKWQQATEAAWQELQRGDYDWAHLTLPIWPDRVKDKCKSDLSMAIAHGLEDTCSVKLKEKKERTPKAASSKTKGKKKSTTDQTTILP</sequence>
<keyword evidence="4" id="KW-0949">S-adenosyl-L-methionine</keyword>
<feature type="region of interest" description="Disordered" evidence="6">
    <location>
        <begin position="1283"/>
        <end position="1314"/>
    </location>
</feature>
<dbReference type="InterPro" id="IPR050953">
    <property type="entry name" value="N4_N6_ade-DNA_methylase"/>
</dbReference>
<evidence type="ECO:0000256" key="3">
    <source>
        <dbReference type="ARBA" id="ARBA00022679"/>
    </source>
</evidence>
<evidence type="ECO:0000313" key="9">
    <source>
        <dbReference type="Proteomes" id="UP001055420"/>
    </source>
</evidence>
<dbReference type="PRINTS" id="PR00507">
    <property type="entry name" value="N12N6MTFRASE"/>
</dbReference>
<feature type="compositionally biased region" description="Basic and acidic residues" evidence="6">
    <location>
        <begin position="1283"/>
        <end position="1292"/>
    </location>
</feature>
<reference evidence="8" key="1">
    <citation type="submission" date="2022-06" db="EMBL/GenBank/DDBJ databases">
        <title>Novel species in genus Dyadobacter.</title>
        <authorList>
            <person name="Ma C."/>
        </authorList>
    </citation>
    <scope>NUCLEOTIDE SEQUENCE</scope>
    <source>
        <strain evidence="8">CY22</strain>
    </source>
</reference>
<dbReference type="PANTHER" id="PTHR33841:SF1">
    <property type="entry name" value="DNA METHYLTRANSFERASE A"/>
    <property type="match status" value="1"/>
</dbReference>